<reference evidence="7" key="1">
    <citation type="submission" date="2017-08" db="EMBL/GenBank/DDBJ databases">
        <title>A dynamic microbial community with high functional redundancy inhabits the cold, oxic subseafloor aquifer.</title>
        <authorList>
            <person name="Tully B.J."/>
            <person name="Wheat C.G."/>
            <person name="Glazer B.T."/>
            <person name="Huber J.A."/>
        </authorList>
    </citation>
    <scope>NUCLEOTIDE SEQUENCE [LARGE SCALE GENOMIC DNA]</scope>
</reference>
<dbReference type="Gene3D" id="2.60.300.12">
    <property type="entry name" value="HesB-like domain"/>
    <property type="match status" value="1"/>
</dbReference>
<feature type="binding site" evidence="4">
    <location>
        <position position="45"/>
    </location>
    <ligand>
        <name>iron-sulfur cluster</name>
        <dbReference type="ChEBI" id="CHEBI:30408"/>
    </ligand>
</feature>
<comment type="cofactor">
    <cofactor evidence="4">
        <name>iron-sulfur cluster</name>
        <dbReference type="ChEBI" id="CHEBI:30408"/>
    </cofactor>
    <text evidence="4">Binds 1 iron-sulfur cluster per subunit.</text>
</comment>
<proteinExistence type="inferred from homology"/>
<organism evidence="6 7">
    <name type="scientific">SAR86 cluster bacterium</name>
    <dbReference type="NCBI Taxonomy" id="2030880"/>
    <lineage>
        <taxon>Bacteria</taxon>
        <taxon>Pseudomonadati</taxon>
        <taxon>Pseudomonadota</taxon>
        <taxon>Gammaproteobacteria</taxon>
        <taxon>SAR86 cluster</taxon>
    </lineage>
</organism>
<gene>
    <name evidence="4" type="primary">erpA</name>
    <name evidence="6" type="ORF">COA96_18410</name>
</gene>
<comment type="function">
    <text evidence="4">Required for insertion of 4Fe-4S clusters for at least IspG.</text>
</comment>
<dbReference type="NCBIfam" id="TIGR00049">
    <property type="entry name" value="iron-sulfur cluster assembly accessory protein"/>
    <property type="match status" value="1"/>
</dbReference>
<evidence type="ECO:0000313" key="6">
    <source>
        <dbReference type="EMBL" id="PCJ16469.1"/>
    </source>
</evidence>
<keyword evidence="3 4" id="KW-0411">Iron-sulfur</keyword>
<evidence type="ECO:0000256" key="3">
    <source>
        <dbReference type="ARBA" id="ARBA00023014"/>
    </source>
</evidence>
<dbReference type="HAMAP" id="MF_01380">
    <property type="entry name" value="Fe_S_insert_ErpA"/>
    <property type="match status" value="1"/>
</dbReference>
<dbReference type="PANTHER" id="PTHR43011:SF1">
    <property type="entry name" value="IRON-SULFUR CLUSTER ASSEMBLY 2 HOMOLOG, MITOCHONDRIAL"/>
    <property type="match status" value="1"/>
</dbReference>
<dbReference type="GO" id="GO:0051537">
    <property type="term" value="F:2 iron, 2 sulfur cluster binding"/>
    <property type="evidence" value="ECO:0007669"/>
    <property type="project" value="TreeGrafter"/>
</dbReference>
<dbReference type="InterPro" id="IPR035903">
    <property type="entry name" value="HesB-like_dom_sf"/>
</dbReference>
<dbReference type="Proteomes" id="UP000218327">
    <property type="component" value="Unassembled WGS sequence"/>
</dbReference>
<dbReference type="GO" id="GO:0016226">
    <property type="term" value="P:iron-sulfur cluster assembly"/>
    <property type="evidence" value="ECO:0007669"/>
    <property type="project" value="UniProtKB-UniRule"/>
</dbReference>
<evidence type="ECO:0000256" key="2">
    <source>
        <dbReference type="ARBA" id="ARBA00023004"/>
    </source>
</evidence>
<accession>A0A2A5AB08</accession>
<dbReference type="AlphaFoldDB" id="A0A2A5AB08"/>
<dbReference type="FunFam" id="2.60.300.12:FF:000002">
    <property type="entry name" value="Iron-sulfur cluster insertion protein ErpA"/>
    <property type="match status" value="1"/>
</dbReference>
<feature type="binding site" evidence="4">
    <location>
        <position position="109"/>
    </location>
    <ligand>
        <name>iron-sulfur cluster</name>
        <dbReference type="ChEBI" id="CHEBI:30408"/>
    </ligand>
</feature>
<keyword evidence="2 4" id="KW-0408">Iron</keyword>
<evidence type="ECO:0000256" key="1">
    <source>
        <dbReference type="ARBA" id="ARBA00022723"/>
    </source>
</evidence>
<comment type="caution">
    <text evidence="6">The sequence shown here is derived from an EMBL/GenBank/DDBJ whole genome shotgun (WGS) entry which is preliminary data.</text>
</comment>
<dbReference type="Pfam" id="PF01521">
    <property type="entry name" value="Fe-S_biosyn"/>
    <property type="match status" value="1"/>
</dbReference>
<dbReference type="GO" id="GO:0051539">
    <property type="term" value="F:4 iron, 4 sulfur cluster binding"/>
    <property type="evidence" value="ECO:0007669"/>
    <property type="project" value="TreeGrafter"/>
</dbReference>
<protein>
    <recommendedName>
        <fullName evidence="4">Iron-sulfur cluster insertion protein ErpA</fullName>
    </recommendedName>
</protein>
<dbReference type="InterPro" id="IPR000361">
    <property type="entry name" value="ATAP_core_dom"/>
</dbReference>
<sequence>MSVVQSQEPIIMSFTDNAADKVHSLISEEGNDKLKLRVFVTGGGCSGFQYGFSFDEEVNEDDTVVENKGASLLIDPLSYQYLVGAKIDYVEGLEGSRFIVNNPMATTTCGCGSSFSI</sequence>
<dbReference type="PANTHER" id="PTHR43011">
    <property type="entry name" value="IRON-SULFUR CLUSTER ASSEMBLY 2 HOMOLOG, MITOCHONDRIAL"/>
    <property type="match status" value="1"/>
</dbReference>
<comment type="similarity">
    <text evidence="4">Belongs to the HesB/IscA family.</text>
</comment>
<feature type="binding site" evidence="4">
    <location>
        <position position="111"/>
    </location>
    <ligand>
        <name>iron-sulfur cluster</name>
        <dbReference type="ChEBI" id="CHEBI:30408"/>
    </ligand>
</feature>
<dbReference type="InterPro" id="IPR023063">
    <property type="entry name" value="ErpA_proteobact"/>
</dbReference>
<dbReference type="GO" id="GO:0005506">
    <property type="term" value="F:iron ion binding"/>
    <property type="evidence" value="ECO:0007669"/>
    <property type="project" value="UniProtKB-UniRule"/>
</dbReference>
<name>A0A2A5AB08_9GAMM</name>
<evidence type="ECO:0000259" key="5">
    <source>
        <dbReference type="Pfam" id="PF01521"/>
    </source>
</evidence>
<keyword evidence="1 4" id="KW-0479">Metal-binding</keyword>
<dbReference type="NCBIfam" id="NF010147">
    <property type="entry name" value="PRK13623.1"/>
    <property type="match status" value="1"/>
</dbReference>
<evidence type="ECO:0000256" key="4">
    <source>
        <dbReference type="HAMAP-Rule" id="MF_01380"/>
    </source>
</evidence>
<dbReference type="InterPro" id="IPR016092">
    <property type="entry name" value="ATAP"/>
</dbReference>
<dbReference type="SUPFAM" id="SSF89360">
    <property type="entry name" value="HesB-like domain"/>
    <property type="match status" value="1"/>
</dbReference>
<feature type="domain" description="Core" evidence="5">
    <location>
        <begin position="12"/>
        <end position="112"/>
    </location>
</feature>
<comment type="subunit">
    <text evidence="4">Homodimer.</text>
</comment>
<dbReference type="EMBL" id="NVVJ01000120">
    <property type="protein sequence ID" value="PCJ16469.1"/>
    <property type="molecule type" value="Genomic_DNA"/>
</dbReference>
<evidence type="ECO:0000313" key="7">
    <source>
        <dbReference type="Proteomes" id="UP000218327"/>
    </source>
</evidence>